<dbReference type="Pfam" id="PF16699">
    <property type="entry name" value="CSTF1_dimer"/>
    <property type="match status" value="1"/>
</dbReference>
<dbReference type="PRINTS" id="PR00320">
    <property type="entry name" value="GPROTEINBRPT"/>
</dbReference>
<evidence type="ECO:0000256" key="1">
    <source>
        <dbReference type="ARBA" id="ARBA00004123"/>
    </source>
</evidence>
<reference evidence="11" key="1">
    <citation type="journal article" date="2018" name="Nat. Microbiol.">
        <title>Leveraging single-cell genomics to expand the fungal tree of life.</title>
        <authorList>
            <person name="Ahrendt S.R."/>
            <person name="Quandt C.A."/>
            <person name="Ciobanu D."/>
            <person name="Clum A."/>
            <person name="Salamov A."/>
            <person name="Andreopoulos B."/>
            <person name="Cheng J.F."/>
            <person name="Woyke T."/>
            <person name="Pelin A."/>
            <person name="Henrissat B."/>
            <person name="Reynolds N.K."/>
            <person name="Benny G.L."/>
            <person name="Smith M.E."/>
            <person name="James T.Y."/>
            <person name="Grigoriev I.V."/>
        </authorList>
    </citation>
    <scope>NUCLEOTIDE SEQUENCE [LARGE SCALE GENOMIC DNA]</scope>
</reference>
<dbReference type="GO" id="GO:0003723">
    <property type="term" value="F:RNA binding"/>
    <property type="evidence" value="ECO:0007669"/>
    <property type="project" value="TreeGrafter"/>
</dbReference>
<sequence length="436" mass="47955">MSTPEGPPRQEDSASATPTETPKPSPSLPKEEMLKLMIGQLAEYGHNDLAMVLQEHTKTFGALEPTSKLASLCQAGKQTETFPAPSQETPDNSTLEDTKTMEEAAFDLTLPEPPLGPLMDFSQDAAHHGGGKRVPYFLCTFRTTHKEAVRCARFNQTGRYVATGSMDASIKIIDMTRVKEKHRELRPVVRALYGHVGPVTDIAFHPNGLTLVSASEDQTIKLYDLAKPHNKRALLSAQDFFPVNSVDFSPTGEHIVTGAGDHRFRLYDTRSLQCFTTKKVTSNEHRSGINTIRYAPTGKFLVTGGQDGDIRFWDTVSGTSLRSLAQAHGGAPISSTTFSKSGQYMLTGGQDSVGKLWDLRTGRVLQTYSGASQRMNRITMSFSYDESFIYSSDENSRNVFCWDSKSGQIEKAIPGHDMLVRSVAGSPVDEAFLTCW</sequence>
<evidence type="ECO:0000256" key="3">
    <source>
        <dbReference type="ARBA" id="ARBA00022664"/>
    </source>
</evidence>
<dbReference type="InterPro" id="IPR001680">
    <property type="entry name" value="WD40_rpt"/>
</dbReference>
<feature type="repeat" description="WD" evidence="7">
    <location>
        <begin position="333"/>
        <end position="367"/>
    </location>
</feature>
<evidence type="ECO:0000256" key="5">
    <source>
        <dbReference type="ARBA" id="ARBA00023242"/>
    </source>
</evidence>
<feature type="repeat" description="WD" evidence="7">
    <location>
        <begin position="142"/>
        <end position="183"/>
    </location>
</feature>
<dbReference type="PANTHER" id="PTHR44133">
    <property type="entry name" value="CLEAVAGE STIMULATION FACTOR SUBUNIT 1"/>
    <property type="match status" value="1"/>
</dbReference>
<dbReference type="InterPro" id="IPR032028">
    <property type="entry name" value="CSTF1_dimer"/>
</dbReference>
<feature type="repeat" description="WD" evidence="7">
    <location>
        <begin position="243"/>
        <end position="277"/>
    </location>
</feature>
<accession>A0A4P9Y561</accession>
<evidence type="ECO:0000256" key="7">
    <source>
        <dbReference type="PROSITE-ProRule" id="PRU00221"/>
    </source>
</evidence>
<dbReference type="InterPro" id="IPR038184">
    <property type="entry name" value="CSTF1_dimer_sf"/>
</dbReference>
<gene>
    <name evidence="10" type="ORF">BJ684DRAFT_22659</name>
</gene>
<protein>
    <recommendedName>
        <fullName evidence="6">Cleavage stimulation factor 50 kDa subunit</fullName>
    </recommendedName>
</protein>
<dbReference type="InterPro" id="IPR015943">
    <property type="entry name" value="WD40/YVTN_repeat-like_dom_sf"/>
</dbReference>
<dbReference type="InterPro" id="IPR036322">
    <property type="entry name" value="WD40_repeat_dom_sf"/>
</dbReference>
<keyword evidence="5" id="KW-0539">Nucleus</keyword>
<dbReference type="SUPFAM" id="SSF50978">
    <property type="entry name" value="WD40 repeat-like"/>
    <property type="match status" value="1"/>
</dbReference>
<evidence type="ECO:0000313" key="10">
    <source>
        <dbReference type="EMBL" id="RKP13954.1"/>
    </source>
</evidence>
<dbReference type="CDD" id="cd00200">
    <property type="entry name" value="WD40"/>
    <property type="match status" value="1"/>
</dbReference>
<organism evidence="10 11">
    <name type="scientific">Piptocephalis cylindrospora</name>
    <dbReference type="NCBI Taxonomy" id="1907219"/>
    <lineage>
        <taxon>Eukaryota</taxon>
        <taxon>Fungi</taxon>
        <taxon>Fungi incertae sedis</taxon>
        <taxon>Zoopagomycota</taxon>
        <taxon>Zoopagomycotina</taxon>
        <taxon>Zoopagomycetes</taxon>
        <taxon>Zoopagales</taxon>
        <taxon>Piptocephalidaceae</taxon>
        <taxon>Piptocephalis</taxon>
    </lineage>
</organism>
<dbReference type="SMART" id="SM00320">
    <property type="entry name" value="WD40"/>
    <property type="match status" value="6"/>
</dbReference>
<comment type="subcellular location">
    <subcellularLocation>
        <location evidence="1">Nucleus</location>
    </subcellularLocation>
</comment>
<proteinExistence type="predicted"/>
<feature type="repeat" description="WD" evidence="7">
    <location>
        <begin position="192"/>
        <end position="233"/>
    </location>
</feature>
<dbReference type="OrthoDB" id="538223at2759"/>
<dbReference type="GO" id="GO:0005848">
    <property type="term" value="C:mRNA cleavage stimulating factor complex"/>
    <property type="evidence" value="ECO:0007669"/>
    <property type="project" value="InterPro"/>
</dbReference>
<evidence type="ECO:0000256" key="8">
    <source>
        <dbReference type="SAM" id="MobiDB-lite"/>
    </source>
</evidence>
<keyword evidence="11" id="KW-1185">Reference proteome</keyword>
<evidence type="ECO:0000256" key="6">
    <source>
        <dbReference type="ARBA" id="ARBA00029851"/>
    </source>
</evidence>
<feature type="repeat" description="WD" evidence="7">
    <location>
        <begin position="282"/>
        <end position="323"/>
    </location>
</feature>
<dbReference type="PROSITE" id="PS50294">
    <property type="entry name" value="WD_REPEATS_REGION"/>
    <property type="match status" value="2"/>
</dbReference>
<dbReference type="EMBL" id="KZ987913">
    <property type="protein sequence ID" value="RKP13954.1"/>
    <property type="molecule type" value="Genomic_DNA"/>
</dbReference>
<evidence type="ECO:0000256" key="2">
    <source>
        <dbReference type="ARBA" id="ARBA00022574"/>
    </source>
</evidence>
<dbReference type="PROSITE" id="PS50082">
    <property type="entry name" value="WD_REPEATS_2"/>
    <property type="match status" value="5"/>
</dbReference>
<evidence type="ECO:0000313" key="11">
    <source>
        <dbReference type="Proteomes" id="UP000267251"/>
    </source>
</evidence>
<keyword evidence="2 7" id="KW-0853">WD repeat</keyword>
<dbReference type="Proteomes" id="UP000267251">
    <property type="component" value="Unassembled WGS sequence"/>
</dbReference>
<keyword evidence="3" id="KW-0507">mRNA processing</keyword>
<keyword evidence="4" id="KW-0677">Repeat</keyword>
<dbReference type="PANTHER" id="PTHR44133:SF2">
    <property type="entry name" value="CLEAVAGE STIMULATION FACTOR SUBUNIT 1"/>
    <property type="match status" value="1"/>
</dbReference>
<dbReference type="Gene3D" id="1.20.960.50">
    <property type="entry name" value="Cleavage stimulation factor subunit 1, dimerisation domain"/>
    <property type="match status" value="1"/>
</dbReference>
<dbReference type="Gene3D" id="2.130.10.10">
    <property type="entry name" value="YVTN repeat-like/Quinoprotein amine dehydrogenase"/>
    <property type="match status" value="1"/>
</dbReference>
<evidence type="ECO:0000259" key="9">
    <source>
        <dbReference type="Pfam" id="PF16699"/>
    </source>
</evidence>
<dbReference type="GO" id="GO:0031124">
    <property type="term" value="P:mRNA 3'-end processing"/>
    <property type="evidence" value="ECO:0007669"/>
    <property type="project" value="InterPro"/>
</dbReference>
<dbReference type="InterPro" id="IPR020472">
    <property type="entry name" value="WD40_PAC1"/>
</dbReference>
<dbReference type="InterPro" id="IPR044633">
    <property type="entry name" value="CstF1-like"/>
</dbReference>
<name>A0A4P9Y561_9FUNG</name>
<feature type="domain" description="Cleavage stimulation factor subunit 1 dimerisation" evidence="9">
    <location>
        <begin position="30"/>
        <end position="80"/>
    </location>
</feature>
<feature type="region of interest" description="Disordered" evidence="8">
    <location>
        <begin position="1"/>
        <end position="31"/>
    </location>
</feature>
<evidence type="ECO:0000256" key="4">
    <source>
        <dbReference type="ARBA" id="ARBA00022737"/>
    </source>
</evidence>
<dbReference type="Pfam" id="PF00400">
    <property type="entry name" value="WD40"/>
    <property type="match status" value="5"/>
</dbReference>
<dbReference type="AlphaFoldDB" id="A0A4P9Y561"/>